<dbReference type="Proteomes" id="UP000077266">
    <property type="component" value="Unassembled WGS sequence"/>
</dbReference>
<dbReference type="EMBL" id="KV426522">
    <property type="protein sequence ID" value="KZV80099.1"/>
    <property type="molecule type" value="Genomic_DNA"/>
</dbReference>
<protein>
    <submittedName>
        <fullName evidence="1">Uncharacterized protein</fullName>
    </submittedName>
</protein>
<dbReference type="AlphaFoldDB" id="A0A165Z7G0"/>
<organism evidence="1 2">
    <name type="scientific">Exidia glandulosa HHB12029</name>
    <dbReference type="NCBI Taxonomy" id="1314781"/>
    <lineage>
        <taxon>Eukaryota</taxon>
        <taxon>Fungi</taxon>
        <taxon>Dikarya</taxon>
        <taxon>Basidiomycota</taxon>
        <taxon>Agaricomycotina</taxon>
        <taxon>Agaricomycetes</taxon>
        <taxon>Auriculariales</taxon>
        <taxon>Exidiaceae</taxon>
        <taxon>Exidia</taxon>
    </lineage>
</organism>
<reference evidence="1 2" key="1">
    <citation type="journal article" date="2016" name="Mol. Biol. Evol.">
        <title>Comparative Genomics of Early-Diverging Mushroom-Forming Fungi Provides Insights into the Origins of Lignocellulose Decay Capabilities.</title>
        <authorList>
            <person name="Nagy L.G."/>
            <person name="Riley R."/>
            <person name="Tritt A."/>
            <person name="Adam C."/>
            <person name="Daum C."/>
            <person name="Floudas D."/>
            <person name="Sun H."/>
            <person name="Yadav J.S."/>
            <person name="Pangilinan J."/>
            <person name="Larsson K.H."/>
            <person name="Matsuura K."/>
            <person name="Barry K."/>
            <person name="Labutti K."/>
            <person name="Kuo R."/>
            <person name="Ohm R.A."/>
            <person name="Bhattacharya S.S."/>
            <person name="Shirouzu T."/>
            <person name="Yoshinaga Y."/>
            <person name="Martin F.M."/>
            <person name="Grigoriev I.V."/>
            <person name="Hibbett D.S."/>
        </authorList>
    </citation>
    <scope>NUCLEOTIDE SEQUENCE [LARGE SCALE GENOMIC DNA]</scope>
    <source>
        <strain evidence="1 2">HHB12029</strain>
    </source>
</reference>
<keyword evidence="2" id="KW-1185">Reference proteome</keyword>
<sequence length="149" mass="17097">HLPRSVFSERQLDLLLWSMKYNGVDDLPTVNTIKNLNTMLHSMCGIETIEYMGKMGHRYYVNSLADLIAQASHSFSEAANPRIAPHLEYLPIDNAKKVGNAAEANKWLREVDPELATPMIRRFEAQDFYVFEPTLLTDRTVCMPIRWLG</sequence>
<feature type="non-terminal residue" evidence="1">
    <location>
        <position position="1"/>
    </location>
</feature>
<dbReference type="STRING" id="1314781.A0A165Z7G0"/>
<accession>A0A165Z7G0</accession>
<name>A0A165Z7G0_EXIGL</name>
<evidence type="ECO:0000313" key="1">
    <source>
        <dbReference type="EMBL" id="KZV80099.1"/>
    </source>
</evidence>
<evidence type="ECO:0000313" key="2">
    <source>
        <dbReference type="Proteomes" id="UP000077266"/>
    </source>
</evidence>
<gene>
    <name evidence="1" type="ORF">EXIGLDRAFT_630831</name>
</gene>
<proteinExistence type="predicted"/>
<dbReference type="OrthoDB" id="2881727at2759"/>
<dbReference type="InParanoid" id="A0A165Z7G0"/>